<name>A0A1E8CGN6_9GAMM</name>
<evidence type="ECO:0000313" key="2">
    <source>
        <dbReference type="EMBL" id="OFE11539.1"/>
    </source>
</evidence>
<evidence type="ECO:0008006" key="4">
    <source>
        <dbReference type="Google" id="ProtNLM"/>
    </source>
</evidence>
<feature type="transmembrane region" description="Helical" evidence="1">
    <location>
        <begin position="31"/>
        <end position="51"/>
    </location>
</feature>
<evidence type="ECO:0000313" key="3">
    <source>
        <dbReference type="Proteomes" id="UP000175669"/>
    </source>
</evidence>
<feature type="transmembrane region" description="Helical" evidence="1">
    <location>
        <begin position="111"/>
        <end position="131"/>
    </location>
</feature>
<keyword evidence="3" id="KW-1185">Reference proteome</keyword>
<keyword evidence="1" id="KW-0472">Membrane</keyword>
<dbReference type="EMBL" id="MASR01000002">
    <property type="protein sequence ID" value="OFE11539.1"/>
    <property type="molecule type" value="Genomic_DNA"/>
</dbReference>
<dbReference type="InterPro" id="IPR018643">
    <property type="entry name" value="DUF2069_membrane"/>
</dbReference>
<dbReference type="OrthoDB" id="5738125at2"/>
<dbReference type="STRING" id="1524254.PHACT_13435"/>
<keyword evidence="1" id="KW-1133">Transmembrane helix</keyword>
<protein>
    <recommendedName>
        <fullName evidence="4">DUF2069 domain-containing protein</fullName>
    </recommendedName>
</protein>
<dbReference type="RefSeq" id="WP_070118789.1">
    <property type="nucleotide sequence ID" value="NZ_CAXATG010000005.1"/>
</dbReference>
<evidence type="ECO:0000256" key="1">
    <source>
        <dbReference type="SAM" id="Phobius"/>
    </source>
</evidence>
<organism evidence="2 3">
    <name type="scientific">Pseudohongiella acticola</name>
    <dbReference type="NCBI Taxonomy" id="1524254"/>
    <lineage>
        <taxon>Bacteria</taxon>
        <taxon>Pseudomonadati</taxon>
        <taxon>Pseudomonadota</taxon>
        <taxon>Gammaproteobacteria</taxon>
        <taxon>Pseudomonadales</taxon>
        <taxon>Pseudohongiellaceae</taxon>
        <taxon>Pseudohongiella</taxon>
    </lineage>
</organism>
<reference evidence="3" key="1">
    <citation type="submission" date="2016-07" db="EMBL/GenBank/DDBJ databases">
        <authorList>
            <person name="Florea S."/>
            <person name="Webb J.S."/>
            <person name="Jaromczyk J."/>
            <person name="Schardl C.L."/>
        </authorList>
    </citation>
    <scope>NUCLEOTIDE SEQUENCE [LARGE SCALE GENOMIC DNA]</scope>
    <source>
        <strain evidence="3">KCTC 42131</strain>
    </source>
</reference>
<dbReference type="Proteomes" id="UP000175669">
    <property type="component" value="Unassembled WGS sequence"/>
</dbReference>
<sequence length="142" mass="15717">MTKIWDPDSNPSASAPEPAPLPAIVGQSRKAVLAFYFGMLGLFTADAILTLVRGAPIGVAVFLWLFRLLPLLIFLPGLRSNNLRTYAWLSFVVLMYFTHAVVTAFVPGELFYGLVYSFLCVGLFCALLVYIRMAKKHLGMNL</sequence>
<proteinExistence type="predicted"/>
<dbReference type="AlphaFoldDB" id="A0A1E8CGN6"/>
<dbReference type="Pfam" id="PF09842">
    <property type="entry name" value="DUF2069"/>
    <property type="match status" value="1"/>
</dbReference>
<feature type="transmembrane region" description="Helical" evidence="1">
    <location>
        <begin position="57"/>
        <end position="78"/>
    </location>
</feature>
<gene>
    <name evidence="2" type="ORF">PHACT_13435</name>
</gene>
<keyword evidence="1" id="KW-0812">Transmembrane</keyword>
<comment type="caution">
    <text evidence="2">The sequence shown here is derived from an EMBL/GenBank/DDBJ whole genome shotgun (WGS) entry which is preliminary data.</text>
</comment>
<accession>A0A1E8CGN6</accession>
<feature type="transmembrane region" description="Helical" evidence="1">
    <location>
        <begin position="85"/>
        <end position="105"/>
    </location>
</feature>